<keyword evidence="9" id="KW-1185">Reference proteome</keyword>
<keyword evidence="2" id="KW-0808">Transferase</keyword>
<evidence type="ECO:0000256" key="3">
    <source>
        <dbReference type="ARBA" id="ARBA00022741"/>
    </source>
</evidence>
<dbReference type="PROSITE" id="PS00108">
    <property type="entry name" value="PROTEIN_KINASE_ST"/>
    <property type="match status" value="1"/>
</dbReference>
<dbReference type="SMART" id="SM00220">
    <property type="entry name" value="S_TKc"/>
    <property type="match status" value="1"/>
</dbReference>
<keyword evidence="3" id="KW-0547">Nucleotide-binding</keyword>
<organism evidence="8 9">
    <name type="scientific">Tritrichomonas musculus</name>
    <dbReference type="NCBI Taxonomy" id="1915356"/>
    <lineage>
        <taxon>Eukaryota</taxon>
        <taxon>Metamonada</taxon>
        <taxon>Parabasalia</taxon>
        <taxon>Tritrichomonadida</taxon>
        <taxon>Tritrichomonadidae</taxon>
        <taxon>Tritrichomonas</taxon>
    </lineage>
</organism>
<dbReference type="Proteomes" id="UP001470230">
    <property type="component" value="Unassembled WGS sequence"/>
</dbReference>
<sequence length="341" mass="39995">MFSAKTESGYLIEIPSSFDNYSVVSYEGRGCFSVVFKVRDNFSNIIYAAKVLSKKDMLNQNCFDDVCNEITIHMELTHPNILRHYHTFEMTNSKNEELIIVIEEYCSKGNLLKYIKNHSFKNKQERIYIEKGIIEGVKHLHNLGYAHCDLKLDNILLDKNMNAKLSDFGLCEKCINQDSIYFKSDIWSIGMILYTLFEGQNLGKNIYVEGHLVTRIENEKLKKLVDKCTLLDLKKRPNIDEVCNDEYFMNKETKDIEEMILNCIDDEDDQIYSKKEFVDSLLNLPIKFEKIINKKIENNKKKPRTLKKKSNNGKSNKSKEKVYNVLRNDDENDDFIFFMKI</sequence>
<gene>
    <name evidence="8" type="ORF">M9Y10_006593</name>
</gene>
<protein>
    <recommendedName>
        <fullName evidence="7">Protein kinase domain-containing protein</fullName>
    </recommendedName>
</protein>
<reference evidence="8 9" key="1">
    <citation type="submission" date="2024-04" db="EMBL/GenBank/DDBJ databases">
        <title>Tritrichomonas musculus Genome.</title>
        <authorList>
            <person name="Alves-Ferreira E."/>
            <person name="Grigg M."/>
            <person name="Lorenzi H."/>
            <person name="Galac M."/>
        </authorList>
    </citation>
    <scope>NUCLEOTIDE SEQUENCE [LARGE SCALE GENOMIC DNA]</scope>
    <source>
        <strain evidence="8 9">EAF2021</strain>
    </source>
</reference>
<keyword evidence="4" id="KW-0418">Kinase</keyword>
<keyword evidence="1" id="KW-0723">Serine/threonine-protein kinase</keyword>
<dbReference type="Pfam" id="PF00069">
    <property type="entry name" value="Pkinase"/>
    <property type="match status" value="1"/>
</dbReference>
<dbReference type="Gene3D" id="1.10.510.10">
    <property type="entry name" value="Transferase(Phosphotransferase) domain 1"/>
    <property type="match status" value="1"/>
</dbReference>
<evidence type="ECO:0000313" key="8">
    <source>
        <dbReference type="EMBL" id="KAK8876389.1"/>
    </source>
</evidence>
<proteinExistence type="predicted"/>
<feature type="region of interest" description="Disordered" evidence="6">
    <location>
        <begin position="301"/>
        <end position="321"/>
    </location>
</feature>
<keyword evidence="5" id="KW-0067">ATP-binding</keyword>
<evidence type="ECO:0000256" key="1">
    <source>
        <dbReference type="ARBA" id="ARBA00022527"/>
    </source>
</evidence>
<dbReference type="PROSITE" id="PS50011">
    <property type="entry name" value="PROTEIN_KINASE_DOM"/>
    <property type="match status" value="1"/>
</dbReference>
<evidence type="ECO:0000256" key="5">
    <source>
        <dbReference type="ARBA" id="ARBA00022840"/>
    </source>
</evidence>
<dbReference type="Gene3D" id="3.30.200.20">
    <property type="entry name" value="Phosphorylase Kinase, domain 1"/>
    <property type="match status" value="1"/>
</dbReference>
<comment type="caution">
    <text evidence="8">The sequence shown here is derived from an EMBL/GenBank/DDBJ whole genome shotgun (WGS) entry which is preliminary data.</text>
</comment>
<feature type="domain" description="Protein kinase" evidence="7">
    <location>
        <begin position="21"/>
        <end position="248"/>
    </location>
</feature>
<evidence type="ECO:0000256" key="4">
    <source>
        <dbReference type="ARBA" id="ARBA00022777"/>
    </source>
</evidence>
<dbReference type="InterPro" id="IPR011009">
    <property type="entry name" value="Kinase-like_dom_sf"/>
</dbReference>
<accession>A0ABR2JF58</accession>
<dbReference type="InterPro" id="IPR000719">
    <property type="entry name" value="Prot_kinase_dom"/>
</dbReference>
<dbReference type="EMBL" id="JAPFFF010000012">
    <property type="protein sequence ID" value="KAK8876389.1"/>
    <property type="molecule type" value="Genomic_DNA"/>
</dbReference>
<dbReference type="InterPro" id="IPR008271">
    <property type="entry name" value="Ser/Thr_kinase_AS"/>
</dbReference>
<dbReference type="PANTHER" id="PTHR24345">
    <property type="entry name" value="SERINE/THREONINE-PROTEIN KINASE PLK"/>
    <property type="match status" value="1"/>
</dbReference>
<dbReference type="PANTHER" id="PTHR24345:SF0">
    <property type="entry name" value="CELL CYCLE SERINE_THREONINE-PROTEIN KINASE CDC5_MSD2"/>
    <property type="match status" value="1"/>
</dbReference>
<evidence type="ECO:0000259" key="7">
    <source>
        <dbReference type="PROSITE" id="PS50011"/>
    </source>
</evidence>
<feature type="compositionally biased region" description="Basic residues" evidence="6">
    <location>
        <begin position="301"/>
        <end position="311"/>
    </location>
</feature>
<evidence type="ECO:0000313" key="9">
    <source>
        <dbReference type="Proteomes" id="UP001470230"/>
    </source>
</evidence>
<dbReference type="SUPFAM" id="SSF56112">
    <property type="entry name" value="Protein kinase-like (PK-like)"/>
    <property type="match status" value="1"/>
</dbReference>
<name>A0ABR2JF58_9EUKA</name>
<evidence type="ECO:0000256" key="2">
    <source>
        <dbReference type="ARBA" id="ARBA00022679"/>
    </source>
</evidence>
<evidence type="ECO:0000256" key="6">
    <source>
        <dbReference type="SAM" id="MobiDB-lite"/>
    </source>
</evidence>
<dbReference type="CDD" id="cd00180">
    <property type="entry name" value="PKc"/>
    <property type="match status" value="1"/>
</dbReference>